<gene>
    <name evidence="2" type="ORF">OJ962_11315</name>
</gene>
<accession>A0ABT4RHV4</accession>
<keyword evidence="3" id="KW-1185">Reference proteome</keyword>
<evidence type="ECO:0000256" key="1">
    <source>
        <dbReference type="SAM" id="SignalP"/>
    </source>
</evidence>
<name>A0ABT4RHV4_9ACTN</name>
<comment type="caution">
    <text evidence="2">The sequence shown here is derived from an EMBL/GenBank/DDBJ whole genome shotgun (WGS) entry which is preliminary data.</text>
</comment>
<protein>
    <submittedName>
        <fullName evidence="2">Uncharacterized protein</fullName>
    </submittedName>
</protein>
<reference evidence="2" key="1">
    <citation type="submission" date="2022-10" db="EMBL/GenBank/DDBJ databases">
        <title>The WGS of Solirubrobacter sp. CPCC 204708.</title>
        <authorList>
            <person name="Jiang Z."/>
        </authorList>
    </citation>
    <scope>NUCLEOTIDE SEQUENCE</scope>
    <source>
        <strain evidence="2">CPCC 204708</strain>
    </source>
</reference>
<keyword evidence="1" id="KW-0732">Signal</keyword>
<dbReference type="RefSeq" id="WP_202954168.1">
    <property type="nucleotide sequence ID" value="NZ_JAPCID010000013.1"/>
</dbReference>
<organism evidence="2 3">
    <name type="scientific">Solirubrobacter deserti</name>
    <dbReference type="NCBI Taxonomy" id="2282478"/>
    <lineage>
        <taxon>Bacteria</taxon>
        <taxon>Bacillati</taxon>
        <taxon>Actinomycetota</taxon>
        <taxon>Thermoleophilia</taxon>
        <taxon>Solirubrobacterales</taxon>
        <taxon>Solirubrobacteraceae</taxon>
        <taxon>Solirubrobacter</taxon>
    </lineage>
</organism>
<dbReference type="Proteomes" id="UP001147700">
    <property type="component" value="Unassembled WGS sequence"/>
</dbReference>
<evidence type="ECO:0000313" key="2">
    <source>
        <dbReference type="EMBL" id="MDA0138092.1"/>
    </source>
</evidence>
<dbReference type="EMBL" id="JAPCID010000013">
    <property type="protein sequence ID" value="MDA0138092.1"/>
    <property type="molecule type" value="Genomic_DNA"/>
</dbReference>
<feature type="signal peptide" evidence="1">
    <location>
        <begin position="1"/>
        <end position="20"/>
    </location>
</feature>
<feature type="chain" id="PRO_5045526188" evidence="1">
    <location>
        <begin position="21"/>
        <end position="176"/>
    </location>
</feature>
<proteinExistence type="predicted"/>
<evidence type="ECO:0000313" key="3">
    <source>
        <dbReference type="Proteomes" id="UP001147700"/>
    </source>
</evidence>
<sequence>MKRFIGAALVAALTAGTVAAATGHGAGASGDALTLASTLASAPARIVSEPVPAERARLVADAHAAAVPLPAGGTFSGIRWEQAGGQFGRAEIAAVLEYNAVCQWLRARRDGREVGVAERVLATVPSWPAWRGTEEGGVLKEIVGGGPLLDGVLADCDAARAREVEYASSRGLPPTR</sequence>